<accession>A0ABS6RN15</accession>
<gene>
    <name evidence="1" type="ORF">KVG85_15690</name>
</gene>
<sequence>MKLLNVLPLALLTWLAGCSTQEVPLNDTLPKLTAQALLPAVNANEYCNPQMDSDILFGTGLLMFEDGSRDVAQTCLVMAAPNHPRAFCYLSTMVMQSGDLSKNKNQVFNYTAYAAKQNDWCAEYGLYDMYSSGTLGAKKDAKLAMRWLLRSSQHGYPDAQKELINQYEKQDNLPEAYAWSKFLIDTEDAAIGTTLKTRMTPSQVAEADKRYNDLVPQVASKAALAAEERAEDVARYSAQIYQDYPDTFKGLTSAERQAYMTQSIGDAMDLPFIRNRDHVLIYIVINRAAQLKKPDANIANDQRIITLIEDKRLSVDETIESGLRVVKTFYR</sequence>
<dbReference type="EMBL" id="JAHSTX010000001">
    <property type="protein sequence ID" value="MBV4547548.1"/>
    <property type="molecule type" value="Genomic_DNA"/>
</dbReference>
<protein>
    <submittedName>
        <fullName evidence="1">Sel1 repeat family protein</fullName>
    </submittedName>
</protein>
<keyword evidence="2" id="KW-1185">Reference proteome</keyword>
<proteinExistence type="predicted"/>
<dbReference type="Proteomes" id="UP001048763">
    <property type="component" value="Unassembled WGS sequence"/>
</dbReference>
<evidence type="ECO:0000313" key="1">
    <source>
        <dbReference type="EMBL" id="MBV4547548.1"/>
    </source>
</evidence>
<comment type="caution">
    <text evidence="1">The sequence shown here is derived from an EMBL/GenBank/DDBJ whole genome shotgun (WGS) entry which is preliminary data.</text>
</comment>
<reference evidence="1" key="1">
    <citation type="submission" date="2021-06" db="EMBL/GenBank/DDBJ databases">
        <title>Updating the genus Pseudomonas: Description of 43 new species and partition of the Pseudomonas putida group.</title>
        <authorList>
            <person name="Girard L."/>
            <person name="Lood C."/>
            <person name="Vandamme P."/>
            <person name="Rokni-Zadeh H."/>
            <person name="Van Noort V."/>
            <person name="Hofte M."/>
            <person name="Lavigne R."/>
            <person name="De Mot R."/>
        </authorList>
    </citation>
    <scope>NUCLEOTIDE SEQUENCE</scope>
    <source>
        <strain evidence="1">SWRI88</strain>
    </source>
</reference>
<name>A0ABS6RN15_9PSED</name>
<evidence type="ECO:0000313" key="2">
    <source>
        <dbReference type="Proteomes" id="UP001048763"/>
    </source>
</evidence>
<dbReference type="PROSITE" id="PS51257">
    <property type="entry name" value="PROKAR_LIPOPROTEIN"/>
    <property type="match status" value="1"/>
</dbReference>
<organism evidence="1 2">
    <name type="scientific">Pseudomonas triticicola</name>
    <dbReference type="NCBI Taxonomy" id="2842345"/>
    <lineage>
        <taxon>Bacteria</taxon>
        <taxon>Pseudomonadati</taxon>
        <taxon>Pseudomonadota</taxon>
        <taxon>Gammaproteobacteria</taxon>
        <taxon>Pseudomonadales</taxon>
        <taxon>Pseudomonadaceae</taxon>
        <taxon>Pseudomonas</taxon>
    </lineage>
</organism>
<dbReference type="RefSeq" id="WP_217864301.1">
    <property type="nucleotide sequence ID" value="NZ_JAHSTX010000001.1"/>
</dbReference>